<feature type="domain" description="Polymerase/histidinol phosphatase N-terminal" evidence="1">
    <location>
        <begin position="120"/>
        <end position="183"/>
    </location>
</feature>
<dbReference type="AlphaFoldDB" id="A0A2T2Y3H3"/>
<dbReference type="NCBIfam" id="NF038032">
    <property type="entry name" value="CehA_McbA_metalo"/>
    <property type="match status" value="1"/>
</dbReference>
<proteinExistence type="predicted"/>
<dbReference type="SMART" id="SM00481">
    <property type="entry name" value="POLIIIAc"/>
    <property type="match status" value="1"/>
</dbReference>
<dbReference type="GO" id="GO:0004534">
    <property type="term" value="F:5'-3' RNA exonuclease activity"/>
    <property type="evidence" value="ECO:0007669"/>
    <property type="project" value="TreeGrafter"/>
</dbReference>
<evidence type="ECO:0000313" key="2">
    <source>
        <dbReference type="EMBL" id="PSR47103.1"/>
    </source>
</evidence>
<dbReference type="SUPFAM" id="SSF89550">
    <property type="entry name" value="PHP domain-like"/>
    <property type="match status" value="1"/>
</dbReference>
<gene>
    <name evidence="2" type="ORF">C8256_08315</name>
</gene>
<dbReference type="EMBL" id="PYHO01000005">
    <property type="protein sequence ID" value="PSR47103.1"/>
    <property type="molecule type" value="Genomic_DNA"/>
</dbReference>
<dbReference type="InterPro" id="IPR003141">
    <property type="entry name" value="Pol/His_phosphatase_N"/>
</dbReference>
<evidence type="ECO:0000313" key="3">
    <source>
        <dbReference type="Proteomes" id="UP000240892"/>
    </source>
</evidence>
<dbReference type="Proteomes" id="UP000240892">
    <property type="component" value="Unassembled WGS sequence"/>
</dbReference>
<evidence type="ECO:0000259" key="1">
    <source>
        <dbReference type="SMART" id="SM00481"/>
    </source>
</evidence>
<protein>
    <recommendedName>
        <fullName evidence="1">Polymerase/histidinol phosphatase N-terminal domain-containing protein</fullName>
    </recommendedName>
</protein>
<dbReference type="CDD" id="cd07432">
    <property type="entry name" value="PHP_HisPPase"/>
    <property type="match status" value="1"/>
</dbReference>
<dbReference type="PANTHER" id="PTHR42924:SF3">
    <property type="entry name" value="POLYMERASE_HISTIDINOL PHOSPHATASE N-TERMINAL DOMAIN-CONTAINING PROTEIN"/>
    <property type="match status" value="1"/>
</dbReference>
<name>A0A2T2Y3H3_9ENTR</name>
<accession>A0A2T2Y3H3</accession>
<dbReference type="Gene3D" id="3.20.20.140">
    <property type="entry name" value="Metal-dependent hydrolases"/>
    <property type="match status" value="1"/>
</dbReference>
<dbReference type="InterPro" id="IPR052018">
    <property type="entry name" value="PHP_domain"/>
</dbReference>
<dbReference type="InterPro" id="IPR004013">
    <property type="entry name" value="PHP_dom"/>
</dbReference>
<organism evidence="2 3">
    <name type="scientific">Kluyvera genomosp. 2</name>
    <dbReference type="NCBI Taxonomy" id="2774054"/>
    <lineage>
        <taxon>Bacteria</taxon>
        <taxon>Pseudomonadati</taxon>
        <taxon>Pseudomonadota</taxon>
        <taxon>Gammaproteobacteria</taxon>
        <taxon>Enterobacterales</taxon>
        <taxon>Enterobacteriaceae</taxon>
        <taxon>Kluyvera</taxon>
    </lineage>
</organism>
<dbReference type="InterPro" id="IPR016195">
    <property type="entry name" value="Pol/histidinol_Pase-like"/>
</dbReference>
<reference evidence="2 3" key="1">
    <citation type="submission" date="2018-03" db="EMBL/GenBank/DDBJ databases">
        <title>First report of an OXA-48+CTX-M-M-producing Kluyvera ascorbata clone recovered from patients admitted in a University Hospital in Madrid, Spain.</title>
        <authorList>
            <person name="Hernandez-Garcia M."/>
            <person name="Leon-Sampedro R."/>
            <person name="Perez-Viso B."/>
            <person name="Morosini M.I."/>
            <person name="Lopez-Fresnena N."/>
            <person name="Coque T.M."/>
            <person name="Bonten M."/>
            <person name="Malhotra-Kumar S."/>
            <person name="Ruiz-Garbajosa P."/>
            <person name="Canton R."/>
        </authorList>
    </citation>
    <scope>NUCLEOTIDE SEQUENCE [LARGE SCALE GENOMIC DNA]</scope>
    <source>
        <strain evidence="2 3">KA2</strain>
    </source>
</reference>
<keyword evidence="3" id="KW-1185">Reference proteome</keyword>
<comment type="caution">
    <text evidence="2">The sequence shown here is derived from an EMBL/GenBank/DDBJ whole genome shotgun (WGS) entry which is preliminary data.</text>
</comment>
<sequence>MDNLSTEHIEYVAHPYEQKRLIALPFDPGPDVERLEISYRVNDGNVVDLGLKIGEETLGWSGGARQHIAVSENFATPGYRRGALPRGKGYVLLGLHKITTVCRIQVEIVRYNKALRWLRGDTHMHSEHSDGKLSIAALIARARSLNHDFLCFTDHNTMTQNREIDGINVPQCLIPGMELTTQLGHVNFLGVAQPVHSFLPSFSAAEIAQKMAEARSNGAWIGINHPFCQHCPWLLPFINFDWLELWNGPWEATTHNEATFQYWLQQLRLGQNIAVTAGSDFHKEKSLTLPTLAVHSRSAERRDILHAIASGRSYMQSHDDIRLRRFAAGDAGAGDTTVSPALHVDLNVPAHHQVLLYTEKQVIELPHRSGVVQRDIHWANSRFAFLRVNDGSRAQLISNPIFRE</sequence>
<dbReference type="PANTHER" id="PTHR42924">
    <property type="entry name" value="EXONUCLEASE"/>
    <property type="match status" value="1"/>
</dbReference>
<dbReference type="Pfam" id="PF02811">
    <property type="entry name" value="PHP"/>
    <property type="match status" value="1"/>
</dbReference>
<dbReference type="GO" id="GO:0035312">
    <property type="term" value="F:5'-3' DNA exonuclease activity"/>
    <property type="evidence" value="ECO:0007669"/>
    <property type="project" value="TreeGrafter"/>
</dbReference>
<dbReference type="RefSeq" id="WP_106925732.1">
    <property type="nucleotide sequence ID" value="NZ_CABMMU010000005.1"/>
</dbReference>